<evidence type="ECO:0000256" key="1">
    <source>
        <dbReference type="SAM" id="SignalP"/>
    </source>
</evidence>
<evidence type="ECO:0000313" key="4">
    <source>
        <dbReference type="Proteomes" id="UP001497744"/>
    </source>
</evidence>
<feature type="chain" id="PRO_5044656134" evidence="1">
    <location>
        <begin position="23"/>
        <end position="271"/>
    </location>
</feature>
<dbReference type="EMBL" id="MT032179">
    <property type="protein sequence ID" value="QMJ54428.1"/>
    <property type="molecule type" value="Genomic_DNA"/>
</dbReference>
<sequence length="271" mass="30578">MAAFSTRSLLLTCVLSVAGALAFAPFYEPNYQLHGNPDAMVLDILKPVNRSLIRKEVLECGARVPVYFTPVKPALLRGVYWGSNLIFGVDEDSAETIEKVTVYRNCYNSLVIVSVGGSPIHFHGKDGEFEIISEEGFGEELEKMDRQTTVNVSQRATNDFVVVEEDRCFNLPWRNILPARCFQSDKVMDNEIPIWKARQCSERFAGATAFDDGEQKVVAVVVRDDAEVKEFFYHSKGECYHEITAEEFRSFYDAFVAKREKLSAEAAEKSE</sequence>
<keyword evidence="4" id="KW-1185">Reference proteome</keyword>
<dbReference type="Proteomes" id="UP001497744">
    <property type="component" value="Unassembled WGS sequence"/>
</dbReference>
<evidence type="ECO:0000313" key="2">
    <source>
        <dbReference type="EMBL" id="GIX66111.1"/>
    </source>
</evidence>
<keyword evidence="1" id="KW-0732">Signal</keyword>
<dbReference type="EMBL" id="MT032180">
    <property type="protein sequence ID" value="QMJ54429.1"/>
    <property type="molecule type" value="Genomic_DNA"/>
</dbReference>
<reference evidence="3" key="1">
    <citation type="journal article" date="2020" name="Parasit. Vectors">
        <title>Identification and antigenicity of the Babesia caballi spherical body protein 4 (SBP4).</title>
        <authorList>
            <person name="Mahmoud M.S."/>
            <person name="Kandil O.M."/>
            <person name="Abu El-Ezz N.T."/>
            <person name="Hendawy S.H.M."/>
            <person name="Elsawy B.S.M."/>
            <person name="Knowles D.P."/>
            <person name="Bastos R.G."/>
            <person name="Kappmeyer L.S."/>
            <person name="Laughery J.M."/>
            <person name="Alzan H.F."/>
            <person name="Suarez C.E."/>
        </authorList>
    </citation>
    <scope>NUCLEOTIDE SEQUENCE</scope>
</reference>
<feature type="signal peptide" evidence="1">
    <location>
        <begin position="1"/>
        <end position="22"/>
    </location>
</feature>
<name>A0A7D7D7A9_BABCB</name>
<gene>
    <name evidence="3" type="primary">sbp4</name>
    <name evidence="2" type="ORF">BcabD6B2_55470</name>
</gene>
<organism evidence="3">
    <name type="scientific">Babesia caballi</name>
    <dbReference type="NCBI Taxonomy" id="5871"/>
    <lineage>
        <taxon>Eukaryota</taxon>
        <taxon>Sar</taxon>
        <taxon>Alveolata</taxon>
        <taxon>Apicomplexa</taxon>
        <taxon>Aconoidasida</taxon>
        <taxon>Piroplasmida</taxon>
        <taxon>Babesiidae</taxon>
        <taxon>Babesia</taxon>
    </lineage>
</organism>
<evidence type="ECO:0000313" key="3">
    <source>
        <dbReference type="EMBL" id="QMJ54429.1"/>
    </source>
</evidence>
<accession>A0A7D7D7A9</accession>
<protein>
    <submittedName>
        <fullName evidence="3">Spherical body protein 4</fullName>
    </submittedName>
</protein>
<dbReference type="EMBL" id="BPLF01000006">
    <property type="protein sequence ID" value="GIX66111.1"/>
    <property type="molecule type" value="Genomic_DNA"/>
</dbReference>
<dbReference type="OrthoDB" id="364290at2759"/>
<reference evidence="2 4" key="2">
    <citation type="submission" date="2021-06" db="EMBL/GenBank/DDBJ databases">
        <title>Genome sequence of Babesia caballi.</title>
        <authorList>
            <person name="Yamagishi J."/>
            <person name="Kidaka T."/>
            <person name="Ochi A."/>
        </authorList>
    </citation>
    <scope>NUCLEOTIDE SEQUENCE [LARGE SCALE GENOMIC DNA]</scope>
    <source>
        <strain evidence="2">USDA-D6B2</strain>
    </source>
</reference>
<dbReference type="AlphaFoldDB" id="A0A7D7D7A9"/>
<proteinExistence type="predicted"/>
<dbReference type="VEuPathDB" id="PiroplasmaDB:BcabD6B2_55470"/>